<dbReference type="Proteomes" id="UP000318578">
    <property type="component" value="Unassembled WGS sequence"/>
</dbReference>
<evidence type="ECO:0000256" key="2">
    <source>
        <dbReference type="SAM" id="MobiDB-lite"/>
    </source>
</evidence>
<comment type="caution">
    <text evidence="4">The sequence shown here is derived from an EMBL/GenBank/DDBJ whole genome shotgun (WGS) entry which is preliminary data.</text>
</comment>
<dbReference type="RefSeq" id="WP_144639492.1">
    <property type="nucleotide sequence ID" value="NZ_BNAX01000008.1"/>
</dbReference>
<dbReference type="Gene3D" id="1.20.120.520">
    <property type="entry name" value="nmb1532 protein domain like"/>
    <property type="match status" value="1"/>
</dbReference>
<reference evidence="4 5" key="1">
    <citation type="submission" date="2019-07" db="EMBL/GenBank/DDBJ databases">
        <title>New species of Amycolatopsis and Streptomyces.</title>
        <authorList>
            <person name="Duangmal K."/>
            <person name="Teo W.F.A."/>
            <person name="Lipun K."/>
        </authorList>
    </citation>
    <scope>NUCLEOTIDE SEQUENCE [LARGE SCALE GENOMIC DNA]</scope>
    <source>
        <strain evidence="4 5">JCM 30562</strain>
    </source>
</reference>
<dbReference type="PANTHER" id="PTHR35585:SF1">
    <property type="entry name" value="HHE DOMAIN PROTEIN (AFU_ORTHOLOGUE AFUA_4G00730)"/>
    <property type="match status" value="1"/>
</dbReference>
<feature type="region of interest" description="Disordered" evidence="2">
    <location>
        <begin position="147"/>
        <end position="166"/>
    </location>
</feature>
<dbReference type="EMBL" id="VJZA01000026">
    <property type="protein sequence ID" value="TVT21489.1"/>
    <property type="molecule type" value="Genomic_DNA"/>
</dbReference>
<name>A0A558AB44_9PSEU</name>
<evidence type="ECO:0000313" key="4">
    <source>
        <dbReference type="EMBL" id="TVT21489.1"/>
    </source>
</evidence>
<gene>
    <name evidence="4" type="ORF">FNH06_17110</name>
</gene>
<evidence type="ECO:0000256" key="1">
    <source>
        <dbReference type="SAM" id="Coils"/>
    </source>
</evidence>
<dbReference type="PANTHER" id="PTHR35585">
    <property type="entry name" value="HHE DOMAIN PROTEIN (AFU_ORTHOLOGUE AFUA_4G00730)"/>
    <property type="match status" value="1"/>
</dbReference>
<keyword evidence="5" id="KW-1185">Reference proteome</keyword>
<accession>A0A558AB44</accession>
<protein>
    <submittedName>
        <fullName evidence="4">Hemerythrin domain-containing protein</fullName>
    </submittedName>
</protein>
<organism evidence="4 5">
    <name type="scientific">Amycolatopsis acidiphila</name>
    <dbReference type="NCBI Taxonomy" id="715473"/>
    <lineage>
        <taxon>Bacteria</taxon>
        <taxon>Bacillati</taxon>
        <taxon>Actinomycetota</taxon>
        <taxon>Actinomycetes</taxon>
        <taxon>Pseudonocardiales</taxon>
        <taxon>Pseudonocardiaceae</taxon>
        <taxon>Amycolatopsis</taxon>
    </lineage>
</organism>
<feature type="compositionally biased region" description="Pro residues" evidence="2">
    <location>
        <begin position="155"/>
        <end position="164"/>
    </location>
</feature>
<dbReference type="OrthoDB" id="9793637at2"/>
<dbReference type="Pfam" id="PF01814">
    <property type="entry name" value="Hemerythrin"/>
    <property type="match status" value="1"/>
</dbReference>
<evidence type="ECO:0000313" key="5">
    <source>
        <dbReference type="Proteomes" id="UP000318578"/>
    </source>
</evidence>
<feature type="domain" description="Hemerythrin-like" evidence="3">
    <location>
        <begin position="3"/>
        <end position="127"/>
    </location>
</feature>
<dbReference type="AlphaFoldDB" id="A0A558AB44"/>
<feature type="coiled-coil region" evidence="1">
    <location>
        <begin position="4"/>
        <end position="59"/>
    </location>
</feature>
<sequence length="189" mass="20709">MDAIEFLREDHRKVLAMLDRLQAAPAARDGASDELLEARKSLVTEIVIAESQHEAVEEQYFWPMVRKEVPGGEGLAGPAVDQEAAAKYLLDALDKAAANQSDFDEMVERLLHDGRKHIRYEQDEVWPEVRAAVGADRLGEVGEQMAAAKKKAPTRPHPGTPPAPAVQKIMGRAAGLIDRLRDGISGRGE</sequence>
<proteinExistence type="predicted"/>
<dbReference type="CDD" id="cd12108">
    <property type="entry name" value="Hr-like"/>
    <property type="match status" value="1"/>
</dbReference>
<evidence type="ECO:0000259" key="3">
    <source>
        <dbReference type="Pfam" id="PF01814"/>
    </source>
</evidence>
<dbReference type="InterPro" id="IPR012312">
    <property type="entry name" value="Hemerythrin-like"/>
</dbReference>
<keyword evidence="1" id="KW-0175">Coiled coil</keyword>